<organism evidence="1 2">
    <name type="scientific">Lacticaseibacillus pabuli</name>
    <dbReference type="NCBI Taxonomy" id="3025672"/>
    <lineage>
        <taxon>Bacteria</taxon>
        <taxon>Bacillati</taxon>
        <taxon>Bacillota</taxon>
        <taxon>Bacilli</taxon>
        <taxon>Lactobacillales</taxon>
        <taxon>Lactobacillaceae</taxon>
        <taxon>Lacticaseibacillus</taxon>
    </lineage>
</organism>
<keyword evidence="2" id="KW-1185">Reference proteome</keyword>
<reference evidence="1 2" key="1">
    <citation type="submission" date="2023-02" db="EMBL/GenBank/DDBJ databases">
        <title>Genome sequence of Lacticaseibacillus sp. KACC 23028.</title>
        <authorList>
            <person name="Kim S."/>
            <person name="Heo J."/>
            <person name="Kwon S.-W."/>
        </authorList>
    </citation>
    <scope>NUCLEOTIDE SEQUENCE [LARGE SCALE GENOMIC DNA]</scope>
    <source>
        <strain evidence="1 2">KACC 23028</strain>
    </source>
</reference>
<evidence type="ECO:0000313" key="1">
    <source>
        <dbReference type="EMBL" id="WDF81826.1"/>
    </source>
</evidence>
<accession>A0ABY7WNZ5</accession>
<sequence length="69" mass="7836">MIKLTPEILYAAWLPGPVVNEMVRILENTVPVYIHKNSPVCYETRHLYDAAYSSVDCLQPYNPAAIETL</sequence>
<evidence type="ECO:0000313" key="2">
    <source>
        <dbReference type="Proteomes" id="UP001220377"/>
    </source>
</evidence>
<dbReference type="RefSeq" id="WP_274258844.1">
    <property type="nucleotide sequence ID" value="NZ_CP117884.1"/>
</dbReference>
<proteinExistence type="predicted"/>
<gene>
    <name evidence="1" type="ORF">PQ472_07790</name>
</gene>
<dbReference type="Proteomes" id="UP001220377">
    <property type="component" value="Chromosome"/>
</dbReference>
<protein>
    <submittedName>
        <fullName evidence="1">Uncharacterized protein</fullName>
    </submittedName>
</protein>
<dbReference type="EMBL" id="CP117884">
    <property type="protein sequence ID" value="WDF81826.1"/>
    <property type="molecule type" value="Genomic_DNA"/>
</dbReference>
<name>A0ABY7WNZ5_9LACO</name>